<dbReference type="SMART" id="SM00382">
    <property type="entry name" value="AAA"/>
    <property type="match status" value="2"/>
</dbReference>
<comment type="similarity">
    <text evidence="1">Belongs to the AAA ATPase family.</text>
</comment>
<sequence>MPAAPHRQSSAPPSSFLPPEPLCVADILSELLPFLLAAPQPRDGCSPSSSAQEPAEDPVLPIPPTVASEHRVQVSIRGQRYETAMEVALTYSLFFFVFFHWPFSEEDEGSDAAGCTNDVADVKRAPRSVGDAVMAAAAARDLPKETQLLRHYTRVVEPVLRVFLDHWAAPLDAAAAAQTEGESAASAETEEAGDAARLPLLPPLPHPVRIAYDASTRVWKFEFAARLTAEAAAEARSGRQCGDSGAAVSLAAADGCAAVATDELNNSPFLLLQSKYMGLLLVFLRRCAKVRAERRAAGEGAAACTVAPYPSLPIRWAEMNYDEQLSVVQLIRRFGVVSLARTYTHPTAPVTTKQQQEIQQAASVAVDTAEVVKKQCIDEDDFGLVLSAKGCARCGMAEHSTEETKRSAAAARSSVGAPAEPLLGTPTHATAAAAAAAFPVLPPKPPIPVCEVVAASTASAAAHDVRVFYRTGRFTSAPPRTLMDLLRLYVEFFLLCVQPTGVALLRKDGEAAPAAAGKAAGRKRHRGSIERNGTKSVAADDPVFEDGEDSDLPYQPSVMLQRLREYGEVQVPGFESDSAYLAAKDVLVYLKHYAYLVSGMALSAAVLRNIELVGLDFRQQCVPCMAAVTELVGHLIDAQLHKMQRLPRVVRLSERLRLSAKAARTLEYLLVCHCGRYAAGNIAEPLRPANIAYHNDLTPQELLSILSESGVLWKQGLIFSDIKMRTTFMECKYALPIETIAALSGDQLSEEQLIKLERTALLEVLNEERNAKTTSTAAAMPAPRAEEHVGGSRSEALDSVLEDIDPAVLASKDQDAIYEAVSHRLGNALAGRTATQVGGRAVAAVPVAKNSAATETEEAVKGGKSSREESAMVAPATAPPTAPPSRTTDTAPRPEDGREATTATSAPRKARLVLADINPLAQRYRCTGTGAGAAAASSSPSATPHTDSSMRGVPYESDIEYMDAAFRILANMIRIRYAEGDMKDEEDSYTPKSKVEASIRELKGKVRVAAAVHESRLQATLAARVFTPRIEQLAQRLQLTEMEKQIMLFMVGNVISHDMLVAVNGRYVMRDGQRLITVGYMLFVLCESLEERVVARRAFYQSSPLVSNGVLSLTLDAVGRSCFNTDLMDYLVDIDRKIVDDVMGIPAETAEMVPGSQLYFPEVELANVVLPTSTMDRVLSTIEHYSLFEQCKKSSGFGDGLGTSKGGLVMLFHGPSGTGKTMLANAVAHHLKKKILLVSVSQFRSSTKAEADALRFLFREAKLSDAILFFDECEALFEDRTSNGTVTALLSEFERYDGLIILATNRAQNFDEAMNRRISLMMEFRPPDHQLRLRIWRSHIPKQLPMNEDVCLEKLALNYELSGGLIRNAVLAALSRAVAREKSSTPKLTMSDLDEGARLQLRGFFLAAELPEGMSEFYLTPKRTLAELVVEPDLAKKLEGIASSAKSRSTLYTEWGFSEDANDDCGTLYLFQGVSGTGKSLAAEAIAYECGATIRLCNVAELLLREEMRVHVVFEEGRRLGAIIVFDEAQVLFNESPKSLQLSQLIQYHARRYPRPVIVIATTVNRDGGGGRHLFSTASINSRSSCMLFQAELTFALPRRLLREQLWRKAFPERVPTSSDVDYGRLSATSISPKLIRTIAFNVCCTAALLPVSERVVTMAMIEAEMERTVARERTAVSASAMFA</sequence>
<feature type="compositionally biased region" description="Acidic residues" evidence="4">
    <location>
        <begin position="542"/>
        <end position="551"/>
    </location>
</feature>
<dbReference type="VEuPathDB" id="TriTrypDB:LdBPK_091290.1"/>
<dbReference type="FunFam" id="3.40.50.300:FF:002932">
    <property type="entry name" value="Putative AAA family ATPase"/>
    <property type="match status" value="1"/>
</dbReference>
<evidence type="ECO:0000313" key="7">
    <source>
        <dbReference type="Proteomes" id="UP000318447"/>
    </source>
</evidence>
<evidence type="ECO:0000256" key="4">
    <source>
        <dbReference type="SAM" id="MobiDB-lite"/>
    </source>
</evidence>
<feature type="region of interest" description="Disordered" evidence="4">
    <location>
        <begin position="931"/>
        <end position="951"/>
    </location>
</feature>
<dbReference type="PANTHER" id="PTHR23073">
    <property type="entry name" value="26S PROTEASOME REGULATORY SUBUNIT"/>
    <property type="match status" value="1"/>
</dbReference>
<organism evidence="6 7">
    <name type="scientific">Leishmania donovani</name>
    <dbReference type="NCBI Taxonomy" id="5661"/>
    <lineage>
        <taxon>Eukaryota</taxon>
        <taxon>Discoba</taxon>
        <taxon>Euglenozoa</taxon>
        <taxon>Kinetoplastea</taxon>
        <taxon>Metakinetoplastina</taxon>
        <taxon>Trypanosomatida</taxon>
        <taxon>Trypanosomatidae</taxon>
        <taxon>Leishmaniinae</taxon>
        <taxon>Leishmania</taxon>
    </lineage>
</organism>
<dbReference type="CDD" id="cd19481">
    <property type="entry name" value="RecA-like_protease"/>
    <property type="match status" value="1"/>
</dbReference>
<dbReference type="GO" id="GO:0016887">
    <property type="term" value="F:ATP hydrolysis activity"/>
    <property type="evidence" value="ECO:0007669"/>
    <property type="project" value="InterPro"/>
</dbReference>
<dbReference type="VEuPathDB" id="TriTrypDB:LdCL_090019300"/>
<dbReference type="FunFam" id="3.40.50.300:FF:002589">
    <property type="entry name" value="Putative AAA family ATPase"/>
    <property type="match status" value="1"/>
</dbReference>
<dbReference type="VEuPathDB" id="TriTrypDB:LdBPK_091280.1"/>
<name>A0A504X0L5_LEIDO</name>
<feature type="compositionally biased region" description="Low complexity" evidence="4">
    <location>
        <begin position="932"/>
        <end position="944"/>
    </location>
</feature>
<dbReference type="EMBL" id="RHLC01000042">
    <property type="protein sequence ID" value="TPP41664.1"/>
    <property type="molecule type" value="Genomic_DNA"/>
</dbReference>
<dbReference type="VEuPathDB" id="TriTrypDB:LDHU3_09.1530"/>
<dbReference type="InterPro" id="IPR050221">
    <property type="entry name" value="26S_Proteasome_ATPase"/>
</dbReference>
<proteinExistence type="inferred from homology"/>
<dbReference type="GO" id="GO:0005524">
    <property type="term" value="F:ATP binding"/>
    <property type="evidence" value="ECO:0007669"/>
    <property type="project" value="UniProtKB-KW"/>
</dbReference>
<feature type="compositionally biased region" description="Basic and acidic residues" evidence="4">
    <location>
        <begin position="858"/>
        <end position="870"/>
    </location>
</feature>
<dbReference type="Pfam" id="PF00004">
    <property type="entry name" value="AAA"/>
    <property type="match status" value="2"/>
</dbReference>
<dbReference type="InterPro" id="IPR054472">
    <property type="entry name" value="WHD"/>
</dbReference>
<evidence type="ECO:0000259" key="5">
    <source>
        <dbReference type="SMART" id="SM00382"/>
    </source>
</evidence>
<dbReference type="VEuPathDB" id="TriTrypDB:LdCL_090019200"/>
<reference evidence="7" key="1">
    <citation type="submission" date="2019-02" db="EMBL/GenBank/DDBJ databases">
        <title>FDA dAtabase for Regulatory Grade micrObial Sequences (FDA-ARGOS): Supporting development and validation of Infectious Disease Dx tests.</title>
        <authorList>
            <person name="Duncan R."/>
            <person name="Fisher C."/>
            <person name="Tallon L."/>
            <person name="Sadzewicz L."/>
            <person name="Sengamalay N."/>
            <person name="Ott S."/>
            <person name="Godinez A."/>
            <person name="Nagaraj S."/>
            <person name="Vavikolanu K."/>
            <person name="Nadendla S."/>
            <person name="Aluvathingal J."/>
            <person name="Sichtig H."/>
        </authorList>
    </citation>
    <scope>NUCLEOTIDE SEQUENCE [LARGE SCALE GENOMIC DNA]</scope>
    <source>
        <strain evidence="7">FDAARGOS_361</strain>
    </source>
</reference>
<evidence type="ECO:0000313" key="6">
    <source>
        <dbReference type="EMBL" id="TPP41664.1"/>
    </source>
</evidence>
<evidence type="ECO:0000256" key="2">
    <source>
        <dbReference type="ARBA" id="ARBA00022741"/>
    </source>
</evidence>
<feature type="region of interest" description="Disordered" evidence="4">
    <location>
        <begin position="42"/>
        <end position="64"/>
    </location>
</feature>
<dbReference type="InterPro" id="IPR003593">
    <property type="entry name" value="AAA+_ATPase"/>
</dbReference>
<dbReference type="InterPro" id="IPR027417">
    <property type="entry name" value="P-loop_NTPase"/>
</dbReference>
<gene>
    <name evidence="6" type="ORF">CGC21_36745</name>
</gene>
<dbReference type="VEuPathDB" id="TriTrypDB:LDHU3_09.1520"/>
<evidence type="ECO:0000256" key="3">
    <source>
        <dbReference type="ARBA" id="ARBA00022840"/>
    </source>
</evidence>
<evidence type="ECO:0000256" key="1">
    <source>
        <dbReference type="ARBA" id="ARBA00006914"/>
    </source>
</evidence>
<dbReference type="InterPro" id="IPR003959">
    <property type="entry name" value="ATPase_AAA_core"/>
</dbReference>
<feature type="region of interest" description="Disordered" evidence="4">
    <location>
        <begin position="849"/>
        <end position="911"/>
    </location>
</feature>
<dbReference type="Pfam" id="PF22977">
    <property type="entry name" value="WHD"/>
    <property type="match status" value="1"/>
</dbReference>
<dbReference type="SUPFAM" id="SSF52540">
    <property type="entry name" value="P-loop containing nucleoside triphosphate hydrolases"/>
    <property type="match status" value="2"/>
</dbReference>
<dbReference type="Gene3D" id="3.40.50.300">
    <property type="entry name" value="P-loop containing nucleotide triphosphate hydrolases"/>
    <property type="match status" value="2"/>
</dbReference>
<accession>A0A504X0L5</accession>
<feature type="region of interest" description="Disordered" evidence="4">
    <location>
        <begin position="515"/>
        <end position="552"/>
    </location>
</feature>
<comment type="caution">
    <text evidence="6">The sequence shown here is derived from an EMBL/GenBank/DDBJ whole genome shotgun (WGS) entry which is preliminary data.</text>
</comment>
<keyword evidence="2" id="KW-0547">Nucleotide-binding</keyword>
<feature type="domain" description="AAA+ ATPase" evidence="5">
    <location>
        <begin position="1465"/>
        <end position="1594"/>
    </location>
</feature>
<dbReference type="Proteomes" id="UP000318447">
    <property type="component" value="Unassembled WGS sequence"/>
</dbReference>
<protein>
    <submittedName>
        <fullName evidence="6">ATPase associated with various cellular activities (AAA) family protein</fullName>
    </submittedName>
</protein>
<feature type="domain" description="AAA+ ATPase" evidence="5">
    <location>
        <begin position="1206"/>
        <end position="1328"/>
    </location>
</feature>
<keyword evidence="3" id="KW-0067">ATP-binding</keyword>